<dbReference type="SUPFAM" id="SSF50978">
    <property type="entry name" value="WD40 repeat-like"/>
    <property type="match status" value="1"/>
</dbReference>
<reference evidence="4" key="2">
    <citation type="journal article" date="2022" name="Microbiol. Resour. Announc.">
        <title>Whole-Genome Sequence of Entomortierella parvispora E1425, a Mucoromycotan Fungus Associated with Burkholderiaceae-Related Endosymbiotic Bacteria.</title>
        <authorList>
            <person name="Herlambang A."/>
            <person name="Guo Y."/>
            <person name="Takashima Y."/>
            <person name="Narisawa K."/>
            <person name="Ohta H."/>
            <person name="Nishizawa T."/>
        </authorList>
    </citation>
    <scope>NUCLEOTIDE SEQUENCE</scope>
    <source>
        <strain evidence="4">E1425</strain>
    </source>
</reference>
<proteinExistence type="predicted"/>
<feature type="compositionally biased region" description="Basic residues" evidence="3">
    <location>
        <begin position="1"/>
        <end position="13"/>
    </location>
</feature>
<feature type="region of interest" description="Disordered" evidence="3">
    <location>
        <begin position="1"/>
        <end position="29"/>
    </location>
</feature>
<protein>
    <submittedName>
        <fullName evidence="4">Uncharacterized protein</fullName>
    </submittedName>
</protein>
<evidence type="ECO:0000256" key="3">
    <source>
        <dbReference type="SAM" id="MobiDB-lite"/>
    </source>
</evidence>
<dbReference type="InterPro" id="IPR036322">
    <property type="entry name" value="WD40_repeat_dom_sf"/>
</dbReference>
<dbReference type="Proteomes" id="UP000827284">
    <property type="component" value="Unassembled WGS sequence"/>
</dbReference>
<evidence type="ECO:0000313" key="4">
    <source>
        <dbReference type="EMBL" id="GJJ69131.1"/>
    </source>
</evidence>
<dbReference type="InterPro" id="IPR050459">
    <property type="entry name" value="WD_repeat_RBAP46/RBAP48/MSI1"/>
</dbReference>
<comment type="caution">
    <text evidence="4">The sequence shown here is derived from an EMBL/GenBank/DDBJ whole genome shotgun (WGS) entry which is preliminary data.</text>
</comment>
<keyword evidence="1" id="KW-0853">WD repeat</keyword>
<dbReference type="Gene3D" id="2.130.10.10">
    <property type="entry name" value="YVTN repeat-like/Quinoprotein amine dehydrogenase"/>
    <property type="match status" value="1"/>
</dbReference>
<gene>
    <name evidence="4" type="ORF">EMPS_01477</name>
</gene>
<reference evidence="4" key="1">
    <citation type="submission" date="2021-11" db="EMBL/GenBank/DDBJ databases">
        <authorList>
            <person name="Herlambang A."/>
            <person name="Guo Y."/>
            <person name="Takashima Y."/>
            <person name="Nishizawa T."/>
        </authorList>
    </citation>
    <scope>NUCLEOTIDE SEQUENCE</scope>
    <source>
        <strain evidence="4">E1425</strain>
    </source>
</reference>
<dbReference type="EMBL" id="BQFW01000002">
    <property type="protein sequence ID" value="GJJ69131.1"/>
    <property type="molecule type" value="Genomic_DNA"/>
</dbReference>
<dbReference type="PANTHER" id="PTHR22850">
    <property type="entry name" value="WD40 REPEAT FAMILY"/>
    <property type="match status" value="1"/>
</dbReference>
<organism evidence="4 5">
    <name type="scientific">Entomortierella parvispora</name>
    <dbReference type="NCBI Taxonomy" id="205924"/>
    <lineage>
        <taxon>Eukaryota</taxon>
        <taxon>Fungi</taxon>
        <taxon>Fungi incertae sedis</taxon>
        <taxon>Mucoromycota</taxon>
        <taxon>Mortierellomycotina</taxon>
        <taxon>Mortierellomycetes</taxon>
        <taxon>Mortierellales</taxon>
        <taxon>Mortierellaceae</taxon>
        <taxon>Entomortierella</taxon>
    </lineage>
</organism>
<sequence>MPPRPHSNHKRYRGGPFPPPAGHPIGIPKGTPIAIPKGTPIAVPKGNVIGVPTNVADPSRNFQVVHEVKEATVVPMVPARQTLDGPKSFRKAMMKTEAATNPEGQRKAVQESNIRKGGNKYLLHPGELTFNRMNINMKLVCDTAFVAYETLYNLTTHPLSVSTLAWGSSLDVSTARLHYGSTYSSVETQKSCPVASCLTVEMRRYGDRESAKEMLTLRDRTTLGEVGSAFTEGVNIGMRGQVLAMKCLESGHLVTNIQSQGLMVWDMKENGEAAKVAVAKLTNRNPDPEERLWFDVKRMAVCSVDRTGTIQSYDLTNSVGSTQATATVNLKSDTTIRVDQKNSFSSSCISRHEFEPLMLVGSDENAQIALYDVRATLDQCVSTTFSCVLPNHRSRPNPSPTFWEPIHGVEWSPHREHEFLTVSPSSFRIWDRRKMSSDFYAKHFTISRSNQSIRKAKWSPHHKDVVAYLGGGGQLSLWKFNSSEEHGEINLWNSRQPEKLFVHDASLLAFSDFDWCPHIENVIATVAPGSPNASQPNDHGCIQVWRPRNLLESEELDEP</sequence>
<evidence type="ECO:0000256" key="2">
    <source>
        <dbReference type="ARBA" id="ARBA00022737"/>
    </source>
</evidence>
<evidence type="ECO:0000256" key="1">
    <source>
        <dbReference type="ARBA" id="ARBA00022574"/>
    </source>
</evidence>
<evidence type="ECO:0000313" key="5">
    <source>
        <dbReference type="Proteomes" id="UP000827284"/>
    </source>
</evidence>
<accession>A0A9P3LSK8</accession>
<dbReference type="AlphaFoldDB" id="A0A9P3LSK8"/>
<dbReference type="InterPro" id="IPR015943">
    <property type="entry name" value="WD40/YVTN_repeat-like_dom_sf"/>
</dbReference>
<dbReference type="OrthoDB" id="2426869at2759"/>
<keyword evidence="2" id="KW-0677">Repeat</keyword>
<keyword evidence="5" id="KW-1185">Reference proteome</keyword>
<name>A0A9P3LSK8_9FUNG</name>